<dbReference type="PANTHER" id="PTHR33711:SF7">
    <property type="entry name" value="INTRADIOL RING-CLEAVAGE DIOXYGENASES DOMAIN-CONTAINING PROTEIN-RELATED"/>
    <property type="match status" value="1"/>
</dbReference>
<keyword evidence="5" id="KW-0560">Oxidoreductase</keyword>
<evidence type="ECO:0000256" key="4">
    <source>
        <dbReference type="ARBA" id="ARBA00022964"/>
    </source>
</evidence>
<dbReference type="AlphaFoldDB" id="A0A4R5M2D9"/>
<accession>A0A4R5M2D9</accession>
<dbReference type="OrthoDB" id="9800887at2"/>
<evidence type="ECO:0000256" key="1">
    <source>
        <dbReference type="ARBA" id="ARBA00001965"/>
    </source>
</evidence>
<dbReference type="Pfam" id="PF04444">
    <property type="entry name" value="Dioxygenase_N"/>
    <property type="match status" value="1"/>
</dbReference>
<dbReference type="GO" id="GO:0018576">
    <property type="term" value="F:catechol 1,2-dioxygenase activity"/>
    <property type="evidence" value="ECO:0007669"/>
    <property type="project" value="InterPro"/>
</dbReference>
<dbReference type="GO" id="GO:0009712">
    <property type="term" value="P:catechol-containing compound metabolic process"/>
    <property type="evidence" value="ECO:0007669"/>
    <property type="project" value="InterPro"/>
</dbReference>
<dbReference type="RefSeq" id="WP_133198330.1">
    <property type="nucleotide sequence ID" value="NZ_JBHUCW010000030.1"/>
</dbReference>
<dbReference type="EMBL" id="SMRP01000020">
    <property type="protein sequence ID" value="TDG19663.1"/>
    <property type="molecule type" value="Genomic_DNA"/>
</dbReference>
<dbReference type="InterPro" id="IPR050770">
    <property type="entry name" value="Intradiol_RC_Dioxygenase"/>
</dbReference>
<dbReference type="InterPro" id="IPR007535">
    <property type="entry name" value="Catechol_dOase_N"/>
</dbReference>
<keyword evidence="3" id="KW-0479">Metal-binding</keyword>
<dbReference type="InterPro" id="IPR015889">
    <property type="entry name" value="Intradiol_dOase_core"/>
</dbReference>
<dbReference type="Proteomes" id="UP000295722">
    <property type="component" value="Unassembled WGS sequence"/>
</dbReference>
<evidence type="ECO:0000256" key="5">
    <source>
        <dbReference type="ARBA" id="ARBA00023002"/>
    </source>
</evidence>
<evidence type="ECO:0000259" key="7">
    <source>
        <dbReference type="PROSITE" id="PS00083"/>
    </source>
</evidence>
<dbReference type="Pfam" id="PF00775">
    <property type="entry name" value="Dioxygenase_C"/>
    <property type="match status" value="1"/>
</dbReference>
<comment type="similarity">
    <text evidence="2">Belongs to the intradiol ring-cleavage dioxygenase family.</text>
</comment>
<keyword evidence="6" id="KW-0408">Iron</keyword>
<dbReference type="PROSITE" id="PS51257">
    <property type="entry name" value="PROKAR_LIPOPROTEIN"/>
    <property type="match status" value="1"/>
</dbReference>
<keyword evidence="9" id="KW-1185">Reference proteome</keyword>
<dbReference type="CDD" id="cd03461">
    <property type="entry name" value="1_2-HQD"/>
    <property type="match status" value="1"/>
</dbReference>
<dbReference type="GO" id="GO:0008199">
    <property type="term" value="F:ferric iron binding"/>
    <property type="evidence" value="ECO:0007669"/>
    <property type="project" value="InterPro"/>
</dbReference>
<comment type="caution">
    <text evidence="8">The sequence shown here is derived from an EMBL/GenBank/DDBJ whole genome shotgun (WGS) entry which is preliminary data.</text>
</comment>
<evidence type="ECO:0000256" key="2">
    <source>
        <dbReference type="ARBA" id="ARBA00007825"/>
    </source>
</evidence>
<evidence type="ECO:0000313" key="8">
    <source>
        <dbReference type="EMBL" id="TDG19663.1"/>
    </source>
</evidence>
<dbReference type="PROSITE" id="PS00083">
    <property type="entry name" value="INTRADIOL_DIOXYGENAS"/>
    <property type="match status" value="1"/>
</dbReference>
<feature type="domain" description="Intradiol ring-cleavage dioxygenases" evidence="7">
    <location>
        <begin position="129"/>
        <end position="157"/>
    </location>
</feature>
<sequence length="294" mass="32180">MRNLNEDTITQAVIASLGGCGDTRLRTVMTSLVQHLHSFARETRLTEAEWQAAIAFLTAVGHITDDKRQEFILLSDVLGLSTLVTAQNHAKPAGCTEATVFGPFYVEGSPEYAQFDDIANGASGEPCFVGGYVRALDGQAIANAQLEVWQADEDGHYDVQLAPEDDGTHAHRARGKLRTDANGRFAFRSILAEPYPIPHDGPVGALLDALGRHPWRPAHLHFMIEAPGYETLITHVFRDGDRYLDSDAVFGVRSTLVAQWVQHPPGTAPDGSQMDVPFYTLDYDFVLNPKGPGR</sequence>
<keyword evidence="4 8" id="KW-0223">Dioxygenase</keyword>
<dbReference type="Gene3D" id="2.60.130.10">
    <property type="entry name" value="Aromatic compound dioxygenase"/>
    <property type="match status" value="1"/>
</dbReference>
<name>A0A4R5M2D9_9BURK</name>
<organism evidence="8 9">
    <name type="scientific">Paraburkholderia silviterrae</name>
    <dbReference type="NCBI Taxonomy" id="2528715"/>
    <lineage>
        <taxon>Bacteria</taxon>
        <taxon>Pseudomonadati</taxon>
        <taxon>Pseudomonadota</taxon>
        <taxon>Betaproteobacteria</taxon>
        <taxon>Burkholderiales</taxon>
        <taxon>Burkholderiaceae</taxon>
        <taxon>Paraburkholderia</taxon>
    </lineage>
</organism>
<evidence type="ECO:0000313" key="9">
    <source>
        <dbReference type="Proteomes" id="UP000295722"/>
    </source>
</evidence>
<comment type="cofactor">
    <cofactor evidence="1">
        <name>Fe(3+)</name>
        <dbReference type="ChEBI" id="CHEBI:29034"/>
    </cofactor>
</comment>
<dbReference type="InterPro" id="IPR039390">
    <property type="entry name" value="1_2-HQD/HQD"/>
</dbReference>
<dbReference type="SUPFAM" id="SSF49482">
    <property type="entry name" value="Aromatic compound dioxygenase"/>
    <property type="match status" value="1"/>
</dbReference>
<evidence type="ECO:0000256" key="6">
    <source>
        <dbReference type="ARBA" id="ARBA00023004"/>
    </source>
</evidence>
<dbReference type="InterPro" id="IPR000627">
    <property type="entry name" value="Intradiol_dOase_C"/>
</dbReference>
<reference evidence="8 9" key="1">
    <citation type="submission" date="2019-03" db="EMBL/GenBank/DDBJ databases">
        <title>Paraburkholderia sp. 4M-K11, isolated from subtropical forest soil.</title>
        <authorList>
            <person name="Gao Z.-H."/>
            <person name="Qiu L.-H."/>
        </authorList>
    </citation>
    <scope>NUCLEOTIDE SEQUENCE [LARGE SCALE GENOMIC DNA]</scope>
    <source>
        <strain evidence="8 9">4M-K11</strain>
    </source>
</reference>
<proteinExistence type="inferred from homology"/>
<evidence type="ECO:0000256" key="3">
    <source>
        <dbReference type="ARBA" id="ARBA00022723"/>
    </source>
</evidence>
<protein>
    <submittedName>
        <fullName evidence="8">Hydroxyquinol 1,2-dioxygenase</fullName>
    </submittedName>
</protein>
<gene>
    <name evidence="8" type="ORF">EYW47_29255</name>
</gene>
<dbReference type="PANTHER" id="PTHR33711">
    <property type="entry name" value="DIOXYGENASE, PUTATIVE (AFU_ORTHOLOGUE AFUA_2G02910)-RELATED"/>
    <property type="match status" value="1"/>
</dbReference>